<feature type="non-terminal residue" evidence="2">
    <location>
        <position position="326"/>
    </location>
</feature>
<evidence type="ECO:0000256" key="1">
    <source>
        <dbReference type="SAM" id="Phobius"/>
    </source>
</evidence>
<dbReference type="EMBL" id="LAZR01023913">
    <property type="protein sequence ID" value="KKL76884.1"/>
    <property type="molecule type" value="Genomic_DNA"/>
</dbReference>
<feature type="transmembrane region" description="Helical" evidence="1">
    <location>
        <begin position="7"/>
        <end position="24"/>
    </location>
</feature>
<dbReference type="AlphaFoldDB" id="A0A0F9ES98"/>
<name>A0A0F9ES98_9ZZZZ</name>
<gene>
    <name evidence="2" type="ORF">LCGC14_2040410</name>
</gene>
<keyword evidence="1" id="KW-1133">Transmembrane helix</keyword>
<evidence type="ECO:0000313" key="2">
    <source>
        <dbReference type="EMBL" id="KKL76884.1"/>
    </source>
</evidence>
<accession>A0A0F9ES98</accession>
<comment type="caution">
    <text evidence="2">The sequence shown here is derived from an EMBL/GenBank/DDBJ whole genome shotgun (WGS) entry which is preliminary data.</text>
</comment>
<keyword evidence="1" id="KW-0472">Membrane</keyword>
<protein>
    <submittedName>
        <fullName evidence="2">Uncharacterized protein</fullName>
    </submittedName>
</protein>
<keyword evidence="1" id="KW-0812">Transmembrane</keyword>
<reference evidence="2" key="1">
    <citation type="journal article" date="2015" name="Nature">
        <title>Complex archaea that bridge the gap between prokaryotes and eukaryotes.</title>
        <authorList>
            <person name="Spang A."/>
            <person name="Saw J.H."/>
            <person name="Jorgensen S.L."/>
            <person name="Zaremba-Niedzwiedzka K."/>
            <person name="Martijn J."/>
            <person name="Lind A.E."/>
            <person name="van Eijk R."/>
            <person name="Schleper C."/>
            <person name="Guy L."/>
            <person name="Ettema T.J."/>
        </authorList>
    </citation>
    <scope>NUCLEOTIDE SEQUENCE</scope>
</reference>
<sequence>MKINRCCYVLIIIIIGIFIVPIRPEEPKVEHRRYKALGIISAKIPTNTHLWLEINSSGSFYVVATGDLTHLWYSADKMDTEAKIDIDPGNAHGGDNDHRPANIVSAWHDMGNKIIYFVDHSGGNTIYGWKLDYSSSESSPTVTEMGTVAGLNTVGDVDIFLIGSDVFIWYVDTTELTVVKWVDPNWVNQDTAASTSHPLGKVVVISTVAYVLLDVDPPALFSYTNATTTMANLETFGGVGIPPSENLAGMTYDGINILNFILTEDVTNFLYSYNISGDSQIKHGEFNISLMLDRNNAGTVPNELEKAFGISNEITYEIKARRGGIV</sequence>
<proteinExistence type="predicted"/>
<organism evidence="2">
    <name type="scientific">marine sediment metagenome</name>
    <dbReference type="NCBI Taxonomy" id="412755"/>
    <lineage>
        <taxon>unclassified sequences</taxon>
        <taxon>metagenomes</taxon>
        <taxon>ecological metagenomes</taxon>
    </lineage>
</organism>